<organism evidence="8 9">
    <name type="scientific">Schizothecium vesticola</name>
    <dbReference type="NCBI Taxonomy" id="314040"/>
    <lineage>
        <taxon>Eukaryota</taxon>
        <taxon>Fungi</taxon>
        <taxon>Dikarya</taxon>
        <taxon>Ascomycota</taxon>
        <taxon>Pezizomycotina</taxon>
        <taxon>Sordariomycetes</taxon>
        <taxon>Sordariomycetidae</taxon>
        <taxon>Sordariales</taxon>
        <taxon>Schizotheciaceae</taxon>
        <taxon>Schizothecium</taxon>
    </lineage>
</organism>
<keyword evidence="4" id="KW-0238">DNA-binding</keyword>
<accession>A0AA40KA97</accession>
<sequence>MRVIGRQTDEPRTPLGHRRGLSDVTRFALDLPRAGADPESAARVRSYPSPPMSGSPPLPPKASQEAAERIQGTYQTTTTAQDVYRGRLATQGEERAQTSTAPPRMSPSVGPERLSYGFQRHEGSVTRPLPYPQHQLAAINPQAPYQPVHRSASSAQQQQPPPQQHQQGPEPSRQASPKPQRKTKGHVASACVPCKRAHLRFVHHHSPQLQTQRPCSRCMSNGKEDACIDVQHKKRGRPRLRDDRDAKFDGSRFGSSGDAMRRPMPVSTAYGQRSSMGMAHDDNLRRTQSYRILKSQPAEPIAPRFPDRALASDANIFPAPLSIPPRAPEPAAYLTVDFEFGNASTAFLDSIARQSVKGLRLADVVVSGDRERASALHRQIQDERQRKDPTYLPPMFSRENADRVMQTLGFSSEELSRYAPEWQEHLSFMGHDGQVRQLSFRMGLTKVDSIYLVVLWLTPIRAFQYPTPSPNPREITYSYPPAQQGYSQPTPVSATFDARHSRPGDGAYGPRQGGTLMAAGLSPGMQSSYAASPSRPEYSMHPGYQAPRGELTTGGRPSQGPGFQLPPIRNQQPSPTQPQEPSYHAREERSRVDIDGLLDRAGPSNKPRQP</sequence>
<proteinExistence type="predicted"/>
<evidence type="ECO:0000256" key="6">
    <source>
        <dbReference type="ARBA" id="ARBA00023242"/>
    </source>
</evidence>
<feature type="compositionally biased region" description="Pro residues" evidence="7">
    <location>
        <begin position="48"/>
        <end position="60"/>
    </location>
</feature>
<evidence type="ECO:0000256" key="5">
    <source>
        <dbReference type="ARBA" id="ARBA00023163"/>
    </source>
</evidence>
<feature type="compositionally biased region" description="Polar residues" evidence="7">
    <location>
        <begin position="484"/>
        <end position="493"/>
    </location>
</feature>
<keyword evidence="3" id="KW-0805">Transcription regulation</keyword>
<evidence type="ECO:0000256" key="7">
    <source>
        <dbReference type="SAM" id="MobiDB-lite"/>
    </source>
</evidence>
<feature type="region of interest" description="Disordered" evidence="7">
    <location>
        <begin position="144"/>
        <end position="189"/>
    </location>
</feature>
<keyword evidence="9" id="KW-1185">Reference proteome</keyword>
<feature type="region of interest" description="Disordered" evidence="7">
    <location>
        <begin position="1"/>
        <end position="115"/>
    </location>
</feature>
<dbReference type="GO" id="GO:0003677">
    <property type="term" value="F:DNA binding"/>
    <property type="evidence" value="ECO:0007669"/>
    <property type="project" value="UniProtKB-KW"/>
</dbReference>
<keyword evidence="2" id="KW-0862">Zinc</keyword>
<name>A0AA40KA97_9PEZI</name>
<dbReference type="Proteomes" id="UP001172155">
    <property type="component" value="Unassembled WGS sequence"/>
</dbReference>
<reference evidence="8" key="1">
    <citation type="submission" date="2023-06" db="EMBL/GenBank/DDBJ databases">
        <title>Genome-scale phylogeny and comparative genomics of the fungal order Sordariales.</title>
        <authorList>
            <consortium name="Lawrence Berkeley National Laboratory"/>
            <person name="Hensen N."/>
            <person name="Bonometti L."/>
            <person name="Westerberg I."/>
            <person name="Brannstrom I.O."/>
            <person name="Guillou S."/>
            <person name="Cros-Aarteil S."/>
            <person name="Calhoun S."/>
            <person name="Haridas S."/>
            <person name="Kuo A."/>
            <person name="Mondo S."/>
            <person name="Pangilinan J."/>
            <person name="Riley R."/>
            <person name="LaButti K."/>
            <person name="Andreopoulos B."/>
            <person name="Lipzen A."/>
            <person name="Chen C."/>
            <person name="Yanf M."/>
            <person name="Daum C."/>
            <person name="Ng V."/>
            <person name="Clum A."/>
            <person name="Steindorff A."/>
            <person name="Ohm R."/>
            <person name="Martin F."/>
            <person name="Silar P."/>
            <person name="Natvig D."/>
            <person name="Lalanne C."/>
            <person name="Gautier V."/>
            <person name="Ament-velasquez S.L."/>
            <person name="Kruys A."/>
            <person name="Hutchinson M.I."/>
            <person name="Powell A.J."/>
            <person name="Barry K."/>
            <person name="Miller A.N."/>
            <person name="Grigoriev I.V."/>
            <person name="Debuchy R."/>
            <person name="Gladieux P."/>
            <person name="Thoren M.H."/>
            <person name="Johannesson H."/>
        </authorList>
    </citation>
    <scope>NUCLEOTIDE SEQUENCE</scope>
    <source>
        <strain evidence="8">SMH3187-1</strain>
    </source>
</reference>
<evidence type="ECO:0000256" key="1">
    <source>
        <dbReference type="ARBA" id="ARBA00022723"/>
    </source>
</evidence>
<feature type="compositionally biased region" description="Low complexity" evidence="7">
    <location>
        <begin position="571"/>
        <end position="582"/>
    </location>
</feature>
<dbReference type="GO" id="GO:0046872">
    <property type="term" value="F:metal ion binding"/>
    <property type="evidence" value="ECO:0007669"/>
    <property type="project" value="UniProtKB-KW"/>
</dbReference>
<dbReference type="PANTHER" id="PTHR47659:SF4">
    <property type="entry name" value="ZN(II)2CYS6 TRANSCRIPTION FACTOR (EUROFUNG)"/>
    <property type="match status" value="1"/>
</dbReference>
<feature type="region of interest" description="Disordered" evidence="7">
    <location>
        <begin position="467"/>
        <end position="610"/>
    </location>
</feature>
<dbReference type="AlphaFoldDB" id="A0AA40KA97"/>
<protein>
    <recommendedName>
        <fullName evidence="10">Zn(2)-C6 fungal-type domain-containing protein</fullName>
    </recommendedName>
</protein>
<keyword evidence="1" id="KW-0479">Metal-binding</keyword>
<keyword evidence="6" id="KW-0539">Nucleus</keyword>
<keyword evidence="5" id="KW-0804">Transcription</keyword>
<dbReference type="InterPro" id="IPR050335">
    <property type="entry name" value="ERT1_acuK_gluconeogen_tf"/>
</dbReference>
<gene>
    <name evidence="8" type="ORF">B0T18DRAFT_319216</name>
</gene>
<feature type="compositionally biased region" description="Polar residues" evidence="7">
    <location>
        <begin position="72"/>
        <end position="81"/>
    </location>
</feature>
<dbReference type="EMBL" id="JAUKUD010000002">
    <property type="protein sequence ID" value="KAK0751157.1"/>
    <property type="molecule type" value="Genomic_DNA"/>
</dbReference>
<comment type="caution">
    <text evidence="8">The sequence shown here is derived from an EMBL/GenBank/DDBJ whole genome shotgun (WGS) entry which is preliminary data.</text>
</comment>
<evidence type="ECO:0000256" key="2">
    <source>
        <dbReference type="ARBA" id="ARBA00022833"/>
    </source>
</evidence>
<evidence type="ECO:0000256" key="3">
    <source>
        <dbReference type="ARBA" id="ARBA00023015"/>
    </source>
</evidence>
<feature type="region of interest" description="Disordered" evidence="7">
    <location>
        <begin position="235"/>
        <end position="265"/>
    </location>
</feature>
<dbReference type="PANTHER" id="PTHR47659">
    <property type="entry name" value="ZN(II)2CYS6 TRANSCRIPTION FACTOR (EUROFUNG)-RELATED"/>
    <property type="match status" value="1"/>
</dbReference>
<feature type="compositionally biased region" description="Basic and acidic residues" evidence="7">
    <location>
        <begin position="239"/>
        <end position="250"/>
    </location>
</feature>
<evidence type="ECO:0008006" key="10">
    <source>
        <dbReference type="Google" id="ProtNLM"/>
    </source>
</evidence>
<evidence type="ECO:0000313" key="9">
    <source>
        <dbReference type="Proteomes" id="UP001172155"/>
    </source>
</evidence>
<feature type="compositionally biased region" description="Basic and acidic residues" evidence="7">
    <location>
        <begin position="583"/>
        <end position="598"/>
    </location>
</feature>
<evidence type="ECO:0000256" key="4">
    <source>
        <dbReference type="ARBA" id="ARBA00023125"/>
    </source>
</evidence>
<evidence type="ECO:0000313" key="8">
    <source>
        <dbReference type="EMBL" id="KAK0751157.1"/>
    </source>
</evidence>